<dbReference type="Proteomes" id="UP000317176">
    <property type="component" value="Unassembled WGS sequence"/>
</dbReference>
<name>A0A562LMJ9_9BRAD</name>
<sequence>MFLKRSLFPLSIAIGASLCSIPGAGAADRLEGAMTFWEARLPFCEGFLSKEYNEPKTREDGTTYFLPCNDGDTILFSGLTCSVGDKRGCDTVKRSQGPDGRWWRSPRKLREGAADGGSETTFSNDHAAGVWAYIAEERDTGAFRKWTNWIKRNEKILGFIPRYCEDNRCGFKFMDCPMLDRLAVVLNVANPVCDEAPLPPLPIVLPSPTKIIHETRNALNGVENAIKNLPGGQLIKYEPSKILVEKQLAEMENLSTKLEDLRSRIMVLARVSADTAGVIGRLNAIVNDPGFSRHNIAVDAYLLQKYTAIASPMTQDAVRKVAAVEPKNAFINFVAYGPSPEMVGLILDKCRTEDPKDVRPRFQWIWERADNDASDPPRDTMYWDCLFAAKLYKGGAVQKVSLPELPGMIELYKVEQAAFDGAKTRAEEGIAAINALIKKPTVGNALDAATTLQEIPREAVGGAAAQGAAAVTGGVVGGIAGKKAGQQAGQAAATVTKTIANPGPAVRRTVKRVCPRC</sequence>
<dbReference type="OrthoDB" id="8256667at2"/>
<dbReference type="RefSeq" id="WP_145630063.1">
    <property type="nucleotide sequence ID" value="NZ_CP088014.1"/>
</dbReference>
<evidence type="ECO:0000256" key="2">
    <source>
        <dbReference type="SAM" id="SignalP"/>
    </source>
</evidence>
<proteinExistence type="predicted"/>
<keyword evidence="1" id="KW-0175">Coiled coil</keyword>
<reference evidence="3 4" key="1">
    <citation type="journal article" date="2015" name="Stand. Genomic Sci.">
        <title>Genomic Encyclopedia of Bacterial and Archaeal Type Strains, Phase III: the genomes of soil and plant-associated and newly described type strains.</title>
        <authorList>
            <person name="Whitman W.B."/>
            <person name="Woyke T."/>
            <person name="Klenk H.P."/>
            <person name="Zhou Y."/>
            <person name="Lilburn T.G."/>
            <person name="Beck B.J."/>
            <person name="De Vos P."/>
            <person name="Vandamme P."/>
            <person name="Eisen J.A."/>
            <person name="Garrity G."/>
            <person name="Hugenholtz P."/>
            <person name="Kyrpides N.C."/>
        </authorList>
    </citation>
    <scope>NUCLEOTIDE SEQUENCE [LARGE SCALE GENOMIC DNA]</scope>
    <source>
        <strain evidence="3 4">CGMCC 1.10947</strain>
    </source>
</reference>
<evidence type="ECO:0000313" key="3">
    <source>
        <dbReference type="EMBL" id="TWI08831.1"/>
    </source>
</evidence>
<feature type="chain" id="PRO_5021700757" evidence="2">
    <location>
        <begin position="27"/>
        <end position="517"/>
    </location>
</feature>
<keyword evidence="2" id="KW-0732">Signal</keyword>
<gene>
    <name evidence="3" type="ORF">IQ17_01655</name>
</gene>
<protein>
    <submittedName>
        <fullName evidence="3">Uncharacterized protein</fullName>
    </submittedName>
</protein>
<dbReference type="AlphaFoldDB" id="A0A562LMJ9"/>
<keyword evidence="4" id="KW-1185">Reference proteome</keyword>
<feature type="signal peptide" evidence="2">
    <location>
        <begin position="1"/>
        <end position="26"/>
    </location>
</feature>
<feature type="coiled-coil region" evidence="1">
    <location>
        <begin position="244"/>
        <end position="271"/>
    </location>
</feature>
<organism evidence="3 4">
    <name type="scientific">Bradyrhizobium daqingense</name>
    <dbReference type="NCBI Taxonomy" id="993502"/>
    <lineage>
        <taxon>Bacteria</taxon>
        <taxon>Pseudomonadati</taxon>
        <taxon>Pseudomonadota</taxon>
        <taxon>Alphaproteobacteria</taxon>
        <taxon>Hyphomicrobiales</taxon>
        <taxon>Nitrobacteraceae</taxon>
        <taxon>Bradyrhizobium</taxon>
    </lineage>
</organism>
<dbReference type="EMBL" id="VLKL01000003">
    <property type="protein sequence ID" value="TWI08831.1"/>
    <property type="molecule type" value="Genomic_DNA"/>
</dbReference>
<evidence type="ECO:0000313" key="4">
    <source>
        <dbReference type="Proteomes" id="UP000317176"/>
    </source>
</evidence>
<accession>A0A562LMJ9</accession>
<evidence type="ECO:0000256" key="1">
    <source>
        <dbReference type="SAM" id="Coils"/>
    </source>
</evidence>
<comment type="caution">
    <text evidence="3">The sequence shown here is derived from an EMBL/GenBank/DDBJ whole genome shotgun (WGS) entry which is preliminary data.</text>
</comment>